<dbReference type="RefSeq" id="WP_126678966.1">
    <property type="nucleotide sequence ID" value="NZ_RYYU01000001.1"/>
</dbReference>
<dbReference type="PANTHER" id="PTHR47566:SF1">
    <property type="entry name" value="PROTEIN NUD1"/>
    <property type="match status" value="1"/>
</dbReference>
<sequence>MIDSKFQRVILIAVLLAMTFSVKAQTTPQALFKFANKAGYEFQILLFGTEKGEATVDWGTGEVQTIQLDDEKGTVLKGNTLSQELTIKGKIASIDCSGNELLEVNVTALPELNTFFSRKNYIEEYDFTNNTKLHTLCIENTDLIKIDLSKNNKLKQVMLANNSIAELTMPEDAGEIELLDCSGNFKLQALDFSTCVNIVQMNLLQTSVTKLPLSKLTKMKAFSAGLARPITLIELPKDNSLEQLYMPAAGLTSIDLSNCGKLTELALSNNYSLANIDCTHLTELKALDCIGTAIEGIDLSKCTKLESLKCNNCAIKSLDFTNNPNLKVLDCFINQIEQLLLENTKLENLDCSGNENLNTLTLPATLKDLDCSSCKLKEINIKTPEIMESLVCGNNNISTLDVSGMSALASLTCNENNIQELDTKNLPSLLNINVMGNPLTALDLTGSPNISYVKLNNTALNASALNNLYRSLRRIPQESLETGVYYLLNDVPEAGISATSIATEKGWTVSTLGSGTDAVENIVDKNASFTVTANGNGRIVTGLPSNARSISMYDTAGRLVGCFNIDSHSAAIPASVQHGMYVIYANGMSRTVILK</sequence>
<dbReference type="SUPFAM" id="SSF52058">
    <property type="entry name" value="L domain-like"/>
    <property type="match status" value="2"/>
</dbReference>
<keyword evidence="2" id="KW-0677">Repeat</keyword>
<gene>
    <name evidence="4" type="ORF">EHV08_08935</name>
</gene>
<evidence type="ECO:0000256" key="3">
    <source>
        <dbReference type="SAM" id="SignalP"/>
    </source>
</evidence>
<evidence type="ECO:0000313" key="4">
    <source>
        <dbReference type="EMBL" id="RUL59864.1"/>
    </source>
</evidence>
<comment type="caution">
    <text evidence="4">The sequence shown here is derived from an EMBL/GenBank/DDBJ whole genome shotgun (WGS) entry which is preliminary data.</text>
</comment>
<reference evidence="4 5" key="1">
    <citation type="submission" date="2018-12" db="EMBL/GenBank/DDBJ databases">
        <title>Genome sequencing of Prevotella sp. KCOM 3155 (= JS262).</title>
        <authorList>
            <person name="Kook J.-K."/>
            <person name="Park S.-N."/>
            <person name="Lim Y.K."/>
        </authorList>
    </citation>
    <scope>NUCLEOTIDE SEQUENCE [LARGE SCALE GENOMIC DNA]</scope>
    <source>
        <strain evidence="4 5">KCOM 3155</strain>
    </source>
</reference>
<dbReference type="InterPro" id="IPR052574">
    <property type="entry name" value="CDIRP"/>
</dbReference>
<keyword evidence="3" id="KW-0732">Signal</keyword>
<dbReference type="PANTHER" id="PTHR47566">
    <property type="match status" value="1"/>
</dbReference>
<feature type="signal peptide" evidence="3">
    <location>
        <begin position="1"/>
        <end position="24"/>
    </location>
</feature>
<organism evidence="4 5">
    <name type="scientific">Prevotella koreensis</name>
    <dbReference type="NCBI Taxonomy" id="2490854"/>
    <lineage>
        <taxon>Bacteria</taxon>
        <taxon>Pseudomonadati</taxon>
        <taxon>Bacteroidota</taxon>
        <taxon>Bacteroidia</taxon>
        <taxon>Bacteroidales</taxon>
        <taxon>Prevotellaceae</taxon>
        <taxon>Prevotella</taxon>
    </lineage>
</organism>
<dbReference type="Gene3D" id="3.80.10.10">
    <property type="entry name" value="Ribonuclease Inhibitor"/>
    <property type="match status" value="2"/>
</dbReference>
<keyword evidence="1" id="KW-0433">Leucine-rich repeat</keyword>
<evidence type="ECO:0000256" key="2">
    <source>
        <dbReference type="ARBA" id="ARBA00022737"/>
    </source>
</evidence>
<dbReference type="Proteomes" id="UP000278983">
    <property type="component" value="Unassembled WGS sequence"/>
</dbReference>
<feature type="chain" id="PRO_5019128637" description="Leucine-rich repeat domain-containing protein" evidence="3">
    <location>
        <begin position="25"/>
        <end position="595"/>
    </location>
</feature>
<dbReference type="AlphaFoldDB" id="A0A432LM90"/>
<name>A0A432LM90_9BACT</name>
<proteinExistence type="predicted"/>
<evidence type="ECO:0000256" key="1">
    <source>
        <dbReference type="ARBA" id="ARBA00022614"/>
    </source>
</evidence>
<dbReference type="EMBL" id="RYYU01000001">
    <property type="protein sequence ID" value="RUL59864.1"/>
    <property type="molecule type" value="Genomic_DNA"/>
</dbReference>
<keyword evidence="5" id="KW-1185">Reference proteome</keyword>
<dbReference type="GO" id="GO:0035591">
    <property type="term" value="F:signaling adaptor activity"/>
    <property type="evidence" value="ECO:0007669"/>
    <property type="project" value="TreeGrafter"/>
</dbReference>
<dbReference type="OrthoDB" id="1057448at2"/>
<evidence type="ECO:0000313" key="5">
    <source>
        <dbReference type="Proteomes" id="UP000278983"/>
    </source>
</evidence>
<protein>
    <recommendedName>
        <fullName evidence="6">Leucine-rich repeat domain-containing protein</fullName>
    </recommendedName>
</protein>
<dbReference type="InterPro" id="IPR032675">
    <property type="entry name" value="LRR_dom_sf"/>
</dbReference>
<evidence type="ECO:0008006" key="6">
    <source>
        <dbReference type="Google" id="ProtNLM"/>
    </source>
</evidence>
<accession>A0A432LM90</accession>